<sequence>MVSACITYNCVFSLLVQMSDCVSNGNYRLRSALLSRAQCCAQAGRRVRETLAVFSSER</sequence>
<dbReference type="AlphaFoldDB" id="A0A133NNU4"/>
<reference evidence="1 2" key="1">
    <citation type="submission" date="2016-01" db="EMBL/GenBank/DDBJ databases">
        <authorList>
            <person name="Oliw E.H."/>
        </authorList>
    </citation>
    <scope>NUCLEOTIDE SEQUENCE [LARGE SCALE GENOMIC DNA]</scope>
    <source>
        <strain evidence="1 2">PSS_7772B</strain>
    </source>
</reference>
<organism evidence="1 2">
    <name type="scientific">Gardnerella vaginalis</name>
    <dbReference type="NCBI Taxonomy" id="2702"/>
    <lineage>
        <taxon>Bacteria</taxon>
        <taxon>Bacillati</taxon>
        <taxon>Actinomycetota</taxon>
        <taxon>Actinomycetes</taxon>
        <taxon>Bifidobacteriales</taxon>
        <taxon>Bifidobacteriaceae</taxon>
        <taxon>Gardnerella</taxon>
    </lineage>
</organism>
<comment type="caution">
    <text evidence="1">The sequence shown here is derived from an EMBL/GenBank/DDBJ whole genome shotgun (WGS) entry which is preliminary data.</text>
</comment>
<protein>
    <submittedName>
        <fullName evidence="1">Uncharacterized protein</fullName>
    </submittedName>
</protein>
<evidence type="ECO:0000313" key="2">
    <source>
        <dbReference type="Proteomes" id="UP000070687"/>
    </source>
</evidence>
<evidence type="ECO:0000313" key="1">
    <source>
        <dbReference type="EMBL" id="KXA17951.1"/>
    </source>
</evidence>
<dbReference type="Proteomes" id="UP000070687">
    <property type="component" value="Unassembled WGS sequence"/>
</dbReference>
<accession>A0A133NNU4</accession>
<dbReference type="EMBL" id="LRQB01000104">
    <property type="protein sequence ID" value="KXA17951.1"/>
    <property type="molecule type" value="Genomic_DNA"/>
</dbReference>
<dbReference type="PATRIC" id="fig|2702.100.peg.1399"/>
<proteinExistence type="predicted"/>
<gene>
    <name evidence="1" type="ORF">HMPREF3208_01410</name>
</gene>
<name>A0A133NNU4_GARVA</name>